<comment type="caution">
    <text evidence="3">The sequence shown here is derived from an EMBL/GenBank/DDBJ whole genome shotgun (WGS) entry which is preliminary data.</text>
</comment>
<reference evidence="3" key="1">
    <citation type="submission" date="2023-07" db="EMBL/GenBank/DDBJ databases">
        <title>Chromosome-level genome assembly of Artemia franciscana.</title>
        <authorList>
            <person name="Jo E."/>
        </authorList>
    </citation>
    <scope>NUCLEOTIDE SEQUENCE</scope>
    <source>
        <tissue evidence="3">Whole body</tissue>
    </source>
</reference>
<dbReference type="Proteomes" id="UP001187531">
    <property type="component" value="Unassembled WGS sequence"/>
</dbReference>
<organism evidence="3 4">
    <name type="scientific">Artemia franciscana</name>
    <name type="common">Brine shrimp</name>
    <name type="synonym">Artemia sanfranciscana</name>
    <dbReference type="NCBI Taxonomy" id="6661"/>
    <lineage>
        <taxon>Eukaryota</taxon>
        <taxon>Metazoa</taxon>
        <taxon>Ecdysozoa</taxon>
        <taxon>Arthropoda</taxon>
        <taxon>Crustacea</taxon>
        <taxon>Branchiopoda</taxon>
        <taxon>Anostraca</taxon>
        <taxon>Artemiidae</taxon>
        <taxon>Artemia</taxon>
    </lineage>
</organism>
<dbReference type="EMBL" id="JAVRJZ010000009">
    <property type="protein sequence ID" value="KAK2718911.1"/>
    <property type="molecule type" value="Genomic_DNA"/>
</dbReference>
<feature type="region of interest" description="Disordered" evidence="1">
    <location>
        <begin position="485"/>
        <end position="525"/>
    </location>
</feature>
<evidence type="ECO:0000259" key="2">
    <source>
        <dbReference type="Pfam" id="PF01926"/>
    </source>
</evidence>
<evidence type="ECO:0000313" key="3">
    <source>
        <dbReference type="EMBL" id="KAK2718911.1"/>
    </source>
</evidence>
<gene>
    <name evidence="3" type="ORF">QYM36_006055</name>
</gene>
<dbReference type="InterPro" id="IPR027417">
    <property type="entry name" value="P-loop_NTPase"/>
</dbReference>
<dbReference type="SUPFAM" id="SSF52540">
    <property type="entry name" value="P-loop containing nucleoside triphosphate hydrolases"/>
    <property type="match status" value="1"/>
</dbReference>
<name>A0AA88I2X9_ARTSF</name>
<feature type="domain" description="G" evidence="2">
    <location>
        <begin position="372"/>
        <end position="423"/>
    </location>
</feature>
<dbReference type="AlphaFoldDB" id="A0AA88I2X9"/>
<sequence length="714" mass="80598">MRSTALFQELKKHLWLHNHCKLYSQELLKLVNEALKEGTNKEGFELVIDKRVEQRKTRTQLYKESRKPVLGKPIEEKILFNSFIEENNQRLGFKELLKNEQDRLKSDNRKRLESQATSIAARLLSRTIAAEDDIDKTVADDTDVKFPFQSFTPINDNTTSSRSVRRGLPNLANVETTNANFDEEWMADYGTADPALPASDVPCHGCGAHLHCKDSGLPGFIPSETFKVLTRRELYRTLCQRCFFLREHKMALKVSVSPEDYVNVISEIKDKLALVLLVVDILDFPSSIWPGLLEVIGSKRPVCLVGNKVDMVPLDGKGSLDRMKTALIESATVAGLNKVNLKHVALVSSKTGFGIEELITKLWNSWKNKGDIYILGCTNVGKSSLFNALLQSDLCKSDAVDLIDRATTSIWPGTTLNLLKFPLASPSAIRVYERTQRLIEERHKKNLETQLQKEQVKKTQNPVYASLMGKIGRTFLSKQELKKMEEGESDPFSVSSNTIPSTGDPRPIYDPNDPRENRPKFCLDSPGTVNNDQLLTLLTMKELELVVPREYIRPRSFLIRPGMTLLLAGLGQIDFIDGNNYIILTVFSSNCLPVTVLPTEEVENFFQECENTPLIAVPSGGEERMKQWPSMQFKEFEMKGVWWEESYADITLSSAGWIAVTLGARKEAKIRVGTPDARGIYMRKPPLLPKAVNLRGKKIRASPAYRDHKVVFSH</sequence>
<evidence type="ECO:0000313" key="4">
    <source>
        <dbReference type="Proteomes" id="UP001187531"/>
    </source>
</evidence>
<feature type="compositionally biased region" description="Basic and acidic residues" evidence="1">
    <location>
        <begin position="512"/>
        <end position="521"/>
    </location>
</feature>
<dbReference type="PANTHER" id="PTHR46406:SF1">
    <property type="entry name" value="NITRIC OXIDE-ASSOCIATED PROTEIN 1"/>
    <property type="match status" value="1"/>
</dbReference>
<evidence type="ECO:0000256" key="1">
    <source>
        <dbReference type="SAM" id="MobiDB-lite"/>
    </source>
</evidence>
<dbReference type="Gene3D" id="3.40.50.300">
    <property type="entry name" value="P-loop containing nucleotide triphosphate hydrolases"/>
    <property type="match status" value="1"/>
</dbReference>
<dbReference type="Pfam" id="PF01926">
    <property type="entry name" value="MMR_HSR1"/>
    <property type="match status" value="1"/>
</dbReference>
<accession>A0AA88I2X9</accession>
<keyword evidence="4" id="KW-1185">Reference proteome</keyword>
<dbReference type="InterPro" id="IPR006073">
    <property type="entry name" value="GTP-bd"/>
</dbReference>
<dbReference type="PANTHER" id="PTHR46406">
    <property type="entry name" value="NITRIC OXIDE-ASSOCIATED PROTEIN 1"/>
    <property type="match status" value="1"/>
</dbReference>
<dbReference type="GO" id="GO:0005525">
    <property type="term" value="F:GTP binding"/>
    <property type="evidence" value="ECO:0007669"/>
    <property type="project" value="InterPro"/>
</dbReference>
<protein>
    <recommendedName>
        <fullName evidence="2">G domain-containing protein</fullName>
    </recommendedName>
</protein>
<dbReference type="InterPro" id="IPR052807">
    <property type="entry name" value="Mito_transl_resp_regulator"/>
</dbReference>
<proteinExistence type="predicted"/>
<feature type="compositionally biased region" description="Polar residues" evidence="1">
    <location>
        <begin position="492"/>
        <end position="501"/>
    </location>
</feature>
<dbReference type="CDD" id="cd01855">
    <property type="entry name" value="YqeH"/>
    <property type="match status" value="1"/>
</dbReference>